<dbReference type="AlphaFoldDB" id="C5L6X3"/>
<dbReference type="EMBL" id="GG679899">
    <property type="protein sequence ID" value="EER07235.1"/>
    <property type="molecule type" value="Genomic_DNA"/>
</dbReference>
<protein>
    <submittedName>
        <fullName evidence="1">Uncharacterized protein</fullName>
    </submittedName>
</protein>
<proteinExistence type="predicted"/>
<name>C5L6X3_PERM5</name>
<accession>C5L6X3</accession>
<evidence type="ECO:0000313" key="1">
    <source>
        <dbReference type="EMBL" id="EER07235.1"/>
    </source>
</evidence>
<dbReference type="RefSeq" id="XP_002775419.1">
    <property type="nucleotide sequence ID" value="XM_002775373.1"/>
</dbReference>
<sequence length="50" mass="5356">MSADEASTVASASLTTTVPSDFTGGFWQTASTDRIGIYSDLCFRTIVYIT</sequence>
<dbReference type="InParanoid" id="C5L6X3"/>
<organism evidence="2">
    <name type="scientific">Perkinsus marinus (strain ATCC 50983 / TXsc)</name>
    <dbReference type="NCBI Taxonomy" id="423536"/>
    <lineage>
        <taxon>Eukaryota</taxon>
        <taxon>Sar</taxon>
        <taxon>Alveolata</taxon>
        <taxon>Perkinsozoa</taxon>
        <taxon>Perkinsea</taxon>
        <taxon>Perkinsida</taxon>
        <taxon>Perkinsidae</taxon>
        <taxon>Perkinsus</taxon>
    </lineage>
</organism>
<evidence type="ECO:0000313" key="2">
    <source>
        <dbReference type="Proteomes" id="UP000007800"/>
    </source>
</evidence>
<gene>
    <name evidence="1" type="ORF">Pmar_PMAR020394</name>
</gene>
<reference evidence="1 2" key="1">
    <citation type="submission" date="2008-07" db="EMBL/GenBank/DDBJ databases">
        <authorList>
            <person name="El-Sayed N."/>
            <person name="Caler E."/>
            <person name="Inman J."/>
            <person name="Amedeo P."/>
            <person name="Hass B."/>
            <person name="Wortman J."/>
        </authorList>
    </citation>
    <scope>NUCLEOTIDE SEQUENCE [LARGE SCALE GENOMIC DNA]</scope>
    <source>
        <strain evidence="2">ATCC 50983 / TXsc</strain>
    </source>
</reference>
<keyword evidence="2" id="KW-1185">Reference proteome</keyword>
<dbReference type="GeneID" id="9059928"/>
<dbReference type="Proteomes" id="UP000007800">
    <property type="component" value="Unassembled WGS sequence"/>
</dbReference>